<dbReference type="AlphaFoldDB" id="A0A9N8K8K2"/>
<proteinExistence type="predicted"/>
<keyword evidence="3" id="KW-1185">Reference proteome</keyword>
<sequence>MVSNSKNCSGAVNGSSNAINLARPVRSNRNCSLPQSRHTFAFDDSDRETVADALAHLLPAAEVRHSSTTTDPVMMNDSNSETESSASPLAPSFSPLTPARTNGYAIIDPEIPPLCDKHIQDGRSPDPKLNKRKASADIPVTPPPRHLRQKTSRTTTTFKPVSKPKSSSAPKATAASKTTSAATTKKAKTPAVQKTSQALFSSGDYPEPRNLEGSLPVFFDEVRGVPRASQSANPFIALARNIQSPDAFITAAAEADSITLGSDDRIGASTTDNMSASQRAIHDISTTAHQLLRRQRVLIHDYDTFDVQTYNPSTRVDRGTAALRQFVGILREGLNNMEADLAALDGL</sequence>
<protein>
    <submittedName>
        <fullName evidence="2">Uncharacterized protein</fullName>
    </submittedName>
</protein>
<feature type="region of interest" description="Disordered" evidence="1">
    <location>
        <begin position="116"/>
        <end position="207"/>
    </location>
</feature>
<comment type="caution">
    <text evidence="2">The sequence shown here is derived from an EMBL/GenBank/DDBJ whole genome shotgun (WGS) entry which is preliminary data.</text>
</comment>
<reference evidence="2" key="1">
    <citation type="submission" date="2020-06" db="EMBL/GenBank/DDBJ databases">
        <authorList>
            <person name="Onetto C."/>
        </authorList>
    </citation>
    <scope>NUCLEOTIDE SEQUENCE</scope>
</reference>
<feature type="compositionally biased region" description="Polar residues" evidence="1">
    <location>
        <begin position="66"/>
        <end position="83"/>
    </location>
</feature>
<organism evidence="2 3">
    <name type="scientific">Aureobasidium mustum</name>
    <dbReference type="NCBI Taxonomy" id="2773714"/>
    <lineage>
        <taxon>Eukaryota</taxon>
        <taxon>Fungi</taxon>
        <taxon>Dikarya</taxon>
        <taxon>Ascomycota</taxon>
        <taxon>Pezizomycotina</taxon>
        <taxon>Dothideomycetes</taxon>
        <taxon>Dothideomycetidae</taxon>
        <taxon>Dothideales</taxon>
        <taxon>Saccotheciaceae</taxon>
        <taxon>Aureobasidium</taxon>
    </lineage>
</organism>
<name>A0A9N8K8K2_9PEZI</name>
<dbReference type="EMBL" id="CAIJEO010000013">
    <property type="protein sequence ID" value="CAD0100811.1"/>
    <property type="molecule type" value="Genomic_DNA"/>
</dbReference>
<feature type="region of interest" description="Disordered" evidence="1">
    <location>
        <begin position="66"/>
        <end position="94"/>
    </location>
</feature>
<gene>
    <name evidence="2" type="ORF">AWRI4233_LOCUS9636</name>
</gene>
<feature type="compositionally biased region" description="Basic and acidic residues" evidence="1">
    <location>
        <begin position="116"/>
        <end position="129"/>
    </location>
</feature>
<dbReference type="OrthoDB" id="3910535at2759"/>
<dbReference type="Proteomes" id="UP000714618">
    <property type="component" value="Unassembled WGS sequence"/>
</dbReference>
<accession>A0A9N8K8K2</accession>
<evidence type="ECO:0000313" key="2">
    <source>
        <dbReference type="EMBL" id="CAD0100811.1"/>
    </source>
</evidence>
<feature type="compositionally biased region" description="Low complexity" evidence="1">
    <location>
        <begin position="84"/>
        <end position="94"/>
    </location>
</feature>
<evidence type="ECO:0000313" key="3">
    <source>
        <dbReference type="Proteomes" id="UP000714618"/>
    </source>
</evidence>
<feature type="compositionally biased region" description="Low complexity" evidence="1">
    <location>
        <begin position="154"/>
        <end position="184"/>
    </location>
</feature>
<evidence type="ECO:0000256" key="1">
    <source>
        <dbReference type="SAM" id="MobiDB-lite"/>
    </source>
</evidence>